<dbReference type="AlphaFoldDB" id="A0A420ZCH9"/>
<dbReference type="Gene3D" id="3.40.50.720">
    <property type="entry name" value="NAD(P)-binding Rossmann-like Domain"/>
    <property type="match status" value="1"/>
</dbReference>
<proteinExistence type="inferred from homology"/>
<comment type="caution">
    <text evidence="3">The sequence shown here is derived from an EMBL/GenBank/DDBJ whole genome shotgun (WGS) entry which is preliminary data.</text>
</comment>
<evidence type="ECO:0000313" key="4">
    <source>
        <dbReference type="Proteomes" id="UP000281261"/>
    </source>
</evidence>
<feature type="domain" description="NAD-dependent epimerase/dehydratase" evidence="2">
    <location>
        <begin position="2"/>
        <end position="239"/>
    </location>
</feature>
<dbReference type="Proteomes" id="UP000281261">
    <property type="component" value="Unassembled WGS sequence"/>
</dbReference>
<dbReference type="Pfam" id="PF01370">
    <property type="entry name" value="Epimerase"/>
    <property type="match status" value="1"/>
</dbReference>
<protein>
    <submittedName>
        <fullName evidence="3">Nucleoside-diphosphate sugar epimerase</fullName>
    </submittedName>
</protein>
<dbReference type="SUPFAM" id="SSF51735">
    <property type="entry name" value="NAD(P)-binding Rossmann-fold domains"/>
    <property type="match status" value="1"/>
</dbReference>
<reference evidence="3 4" key="1">
    <citation type="submission" date="2018-06" db="EMBL/GenBank/DDBJ databases">
        <title>Extensive metabolic versatility and redundancy in microbially diverse, dynamic hydrothermal sediments.</title>
        <authorList>
            <person name="Dombrowski N."/>
            <person name="Teske A."/>
            <person name="Baker B.J."/>
        </authorList>
    </citation>
    <scope>NUCLEOTIDE SEQUENCE [LARGE SCALE GENOMIC DNA]</scope>
    <source>
        <strain evidence="3">B79_G16</strain>
    </source>
</reference>
<dbReference type="InterPro" id="IPR001509">
    <property type="entry name" value="Epimerase_deHydtase"/>
</dbReference>
<evidence type="ECO:0000313" key="3">
    <source>
        <dbReference type="EMBL" id="RLC37102.1"/>
    </source>
</evidence>
<evidence type="ECO:0000259" key="2">
    <source>
        <dbReference type="Pfam" id="PF01370"/>
    </source>
</evidence>
<dbReference type="EMBL" id="QMNG01000012">
    <property type="protein sequence ID" value="RLC37102.1"/>
    <property type="molecule type" value="Genomic_DNA"/>
</dbReference>
<dbReference type="PANTHER" id="PTHR43000">
    <property type="entry name" value="DTDP-D-GLUCOSE 4,6-DEHYDRATASE-RELATED"/>
    <property type="match status" value="1"/>
</dbReference>
<evidence type="ECO:0000256" key="1">
    <source>
        <dbReference type="ARBA" id="ARBA00007637"/>
    </source>
</evidence>
<accession>A0A420ZCH9</accession>
<sequence length="309" mass="35862">MILITGASGFIGSNTAHYLHKKGYKIHTLDNDKFGDFHNLPPYLRDRHLVIDITNKKEMNFVSRFGYDYIIHFAAQSSAPMFYENPEIGFNVNVNGFRNVLEVARRNENCKVIYASTSSLYSRASSFKESAVLFPQTYYEYTKYCNEIEARLYYKKYGVESIGLRFFSIYGYNELHKGKYANLVSQFLWSMEKGQPPVIYGDGTQTRDFVWIEDLTKVIELLMKVDKQGGWYNRVLNVGTGKSHSLNELVKILNEELHTDIKPKYINNPIKNYVYHTCADTTKLEEEVYYIPSTSLREGIRKLIKSKSL</sequence>
<dbReference type="InterPro" id="IPR036291">
    <property type="entry name" value="NAD(P)-bd_dom_sf"/>
</dbReference>
<organism evidence="3 4">
    <name type="scientific">candidate division Kazan bacterium</name>
    <dbReference type="NCBI Taxonomy" id="2202143"/>
    <lineage>
        <taxon>Bacteria</taxon>
        <taxon>Bacteria division Kazan-3B-28</taxon>
    </lineage>
</organism>
<dbReference type="Gene3D" id="3.90.25.10">
    <property type="entry name" value="UDP-galactose 4-epimerase, domain 1"/>
    <property type="match status" value="1"/>
</dbReference>
<comment type="similarity">
    <text evidence="1">Belongs to the NAD(P)-dependent epimerase/dehydratase family.</text>
</comment>
<gene>
    <name evidence="3" type="ORF">DRH29_03060</name>
</gene>
<name>A0A420ZCH9_UNCK3</name>